<dbReference type="Proteomes" id="UP000001542">
    <property type="component" value="Unassembled WGS sequence"/>
</dbReference>
<dbReference type="InParanoid" id="A2EPU5"/>
<evidence type="ECO:0000313" key="2">
    <source>
        <dbReference type="Proteomes" id="UP000001542"/>
    </source>
</evidence>
<dbReference type="OrthoDB" id="10654842at2759"/>
<organism evidence="1 2">
    <name type="scientific">Trichomonas vaginalis (strain ATCC PRA-98 / G3)</name>
    <dbReference type="NCBI Taxonomy" id="412133"/>
    <lineage>
        <taxon>Eukaryota</taxon>
        <taxon>Metamonada</taxon>
        <taxon>Parabasalia</taxon>
        <taxon>Trichomonadida</taxon>
        <taxon>Trichomonadidae</taxon>
        <taxon>Trichomonas</taxon>
    </lineage>
</organism>
<dbReference type="SMR" id="A2EPU5"/>
<keyword evidence="2" id="KW-1185">Reference proteome</keyword>
<dbReference type="KEGG" id="tva:4763222"/>
<protein>
    <recommendedName>
        <fullName evidence="3">Condensation domain-containing protein</fullName>
    </recommendedName>
</protein>
<dbReference type="EMBL" id="DS113451">
    <property type="protein sequence ID" value="EAY05356.1"/>
    <property type="molecule type" value="Genomic_DNA"/>
</dbReference>
<sequence>MLRRKMVSLESTWLPTNYNIAVGLRCKDKKSVDLVLEKLVKSFAALHTHIEGDEYVFQSRDVPVYRIPSNVTSLIDQAFYMENNFKKNPSHVAGSIAVSDDSVVFSASHGIYDGGTIKNFLECLSFGKELPELKLPTSSFEPIMKEIQSVKCIIPDYFTDKDALRFKSTDSAFKNSAGNSTVAIETIYDNEFQIYDKKGKTLHGLTEAALSSLVLAVSAMNEKFDKTGLWEVIGMRNFASKEYDLRQGQYFANIPVSVNISSNAPIREMMKLFRIDMKKKLANKATYQFLRGNIYGFPKAPVINGAPIVFSSAGNFMVKGPLTDCFFMPTSYADVPFEHLSCLMYSVDDGQKKKFLLTSNYSTKLLSTREASAFVGLTAYSLKNIDLNTKIGEAIDMLIEEKKKIYNRTNTIDRIIRF</sequence>
<reference evidence="1" key="1">
    <citation type="submission" date="2006-10" db="EMBL/GenBank/DDBJ databases">
        <authorList>
            <person name="Amadeo P."/>
            <person name="Zhao Q."/>
            <person name="Wortman J."/>
            <person name="Fraser-Liggett C."/>
            <person name="Carlton J."/>
        </authorList>
    </citation>
    <scope>NUCLEOTIDE SEQUENCE</scope>
    <source>
        <strain evidence="1">G3</strain>
    </source>
</reference>
<evidence type="ECO:0000313" key="1">
    <source>
        <dbReference type="EMBL" id="EAY05356.1"/>
    </source>
</evidence>
<name>A2EPU5_TRIV3</name>
<dbReference type="VEuPathDB" id="TrichDB:TVAG_153900"/>
<gene>
    <name evidence="1" type="ORF">TVAG_153900</name>
</gene>
<dbReference type="AlphaFoldDB" id="A2EPU5"/>
<accession>A2EPU5</accession>
<reference evidence="1" key="2">
    <citation type="journal article" date="2007" name="Science">
        <title>Draft genome sequence of the sexually transmitted pathogen Trichomonas vaginalis.</title>
        <authorList>
            <person name="Carlton J.M."/>
            <person name="Hirt R.P."/>
            <person name="Silva J.C."/>
            <person name="Delcher A.L."/>
            <person name="Schatz M."/>
            <person name="Zhao Q."/>
            <person name="Wortman J.R."/>
            <person name="Bidwell S.L."/>
            <person name="Alsmark U.C.M."/>
            <person name="Besteiro S."/>
            <person name="Sicheritz-Ponten T."/>
            <person name="Noel C.J."/>
            <person name="Dacks J.B."/>
            <person name="Foster P.G."/>
            <person name="Simillion C."/>
            <person name="Van de Peer Y."/>
            <person name="Miranda-Saavedra D."/>
            <person name="Barton G.J."/>
            <person name="Westrop G.D."/>
            <person name="Mueller S."/>
            <person name="Dessi D."/>
            <person name="Fiori P.L."/>
            <person name="Ren Q."/>
            <person name="Paulsen I."/>
            <person name="Zhang H."/>
            <person name="Bastida-Corcuera F.D."/>
            <person name="Simoes-Barbosa A."/>
            <person name="Brown M.T."/>
            <person name="Hayes R.D."/>
            <person name="Mukherjee M."/>
            <person name="Okumura C.Y."/>
            <person name="Schneider R."/>
            <person name="Smith A.J."/>
            <person name="Vanacova S."/>
            <person name="Villalvazo M."/>
            <person name="Haas B.J."/>
            <person name="Pertea M."/>
            <person name="Feldblyum T.V."/>
            <person name="Utterback T.R."/>
            <person name="Shu C.L."/>
            <person name="Osoegawa K."/>
            <person name="de Jong P.J."/>
            <person name="Hrdy I."/>
            <person name="Horvathova L."/>
            <person name="Zubacova Z."/>
            <person name="Dolezal P."/>
            <person name="Malik S.B."/>
            <person name="Logsdon J.M. Jr."/>
            <person name="Henze K."/>
            <person name="Gupta A."/>
            <person name="Wang C.C."/>
            <person name="Dunne R.L."/>
            <person name="Upcroft J.A."/>
            <person name="Upcroft P."/>
            <person name="White O."/>
            <person name="Salzberg S.L."/>
            <person name="Tang P."/>
            <person name="Chiu C.-H."/>
            <person name="Lee Y.-S."/>
            <person name="Embley T.M."/>
            <person name="Coombs G.H."/>
            <person name="Mottram J.C."/>
            <person name="Tachezy J."/>
            <person name="Fraser-Liggett C.M."/>
            <person name="Johnson P.J."/>
        </authorList>
    </citation>
    <scope>NUCLEOTIDE SEQUENCE [LARGE SCALE GENOMIC DNA]</scope>
    <source>
        <strain evidence="1">G3</strain>
    </source>
</reference>
<dbReference type="RefSeq" id="XP_001317579.1">
    <property type="nucleotide sequence ID" value="XM_001317544.1"/>
</dbReference>
<evidence type="ECO:0008006" key="3">
    <source>
        <dbReference type="Google" id="ProtNLM"/>
    </source>
</evidence>
<dbReference type="VEuPathDB" id="TrichDB:TVAGG3_0352120"/>
<proteinExistence type="predicted"/>